<evidence type="ECO:0000313" key="2">
    <source>
        <dbReference type="Proteomes" id="UP000285023"/>
    </source>
</evidence>
<dbReference type="EMBL" id="QXTF01000004">
    <property type="protein sequence ID" value="RIX27028.1"/>
    <property type="molecule type" value="Genomic_DNA"/>
</dbReference>
<dbReference type="OrthoDB" id="7630206at2"/>
<proteinExistence type="predicted"/>
<dbReference type="RefSeq" id="WP_119533684.1">
    <property type="nucleotide sequence ID" value="NZ_QXTF01000004.1"/>
</dbReference>
<organism evidence="1 2">
    <name type="scientific">Sphingomonas edaphi</name>
    <dbReference type="NCBI Taxonomy" id="2315689"/>
    <lineage>
        <taxon>Bacteria</taxon>
        <taxon>Pseudomonadati</taxon>
        <taxon>Pseudomonadota</taxon>
        <taxon>Alphaproteobacteria</taxon>
        <taxon>Sphingomonadales</taxon>
        <taxon>Sphingomonadaceae</taxon>
        <taxon>Sphingomonas</taxon>
    </lineage>
</organism>
<comment type="caution">
    <text evidence="1">The sequence shown here is derived from an EMBL/GenBank/DDBJ whole genome shotgun (WGS) entry which is preliminary data.</text>
</comment>
<dbReference type="InterPro" id="IPR045617">
    <property type="entry name" value="DUF6445"/>
</dbReference>
<keyword evidence="2" id="KW-1185">Reference proteome</keyword>
<dbReference type="AlphaFoldDB" id="A0A418PYF4"/>
<dbReference type="Pfam" id="PF20043">
    <property type="entry name" value="DUF6445"/>
    <property type="match status" value="1"/>
</dbReference>
<sequence length="235" mass="26249">MTVSFALNNAAQYQHYALGPEAEPLLLIDNALADPASIVDYAASDGVYGPAGAAYPGIRRPAPQQYLDTVYEALSPLLKSTFAIPAEQRFRLDSSFSMVNQPPANLRHYQRVPHVDKHGPYDLAMVHYLCGPEFGGTHFFRHRSTGYQRISAERELGYNESLNQELNQQILPAGFPDEEHPLFERVATVEAVFNRLIIYRASTLHSPAIPLNAHYSSNPREGRLTMTSFLFALDD</sequence>
<accession>A0A418PYF4</accession>
<gene>
    <name evidence="1" type="ORF">D3M59_10760</name>
</gene>
<reference evidence="1 2" key="1">
    <citation type="submission" date="2018-09" db="EMBL/GenBank/DDBJ databases">
        <title>Sphingomonas sp. DAC4.</title>
        <authorList>
            <person name="Seo T."/>
        </authorList>
    </citation>
    <scope>NUCLEOTIDE SEQUENCE [LARGE SCALE GENOMIC DNA]</scope>
    <source>
        <strain evidence="1 2">DAC4</strain>
    </source>
</reference>
<evidence type="ECO:0008006" key="3">
    <source>
        <dbReference type="Google" id="ProtNLM"/>
    </source>
</evidence>
<name>A0A418PYF4_9SPHN</name>
<evidence type="ECO:0000313" key="1">
    <source>
        <dbReference type="EMBL" id="RIX27028.1"/>
    </source>
</evidence>
<dbReference type="Proteomes" id="UP000285023">
    <property type="component" value="Unassembled WGS sequence"/>
</dbReference>
<protein>
    <recommendedName>
        <fullName evidence="3">2OG-Fe(II) oxygenase</fullName>
    </recommendedName>
</protein>